<keyword evidence="12" id="KW-1185">Reference proteome</keyword>
<evidence type="ECO:0000256" key="2">
    <source>
        <dbReference type="ARBA" id="ARBA00007695"/>
    </source>
</evidence>
<dbReference type="Proteomes" id="UP000886885">
    <property type="component" value="Chromosome 19A"/>
</dbReference>
<dbReference type="PANTHER" id="PTHR21397">
    <property type="entry name" value="CHROMATIN COMPLEXES SUBUNIT BAP18-RELATED"/>
    <property type="match status" value="1"/>
</dbReference>
<evidence type="ECO:0000256" key="5">
    <source>
        <dbReference type="ARBA" id="ARBA00022729"/>
    </source>
</evidence>
<organism evidence="11 12">
    <name type="scientific">Populus tomentosa</name>
    <name type="common">Chinese white poplar</name>
    <dbReference type="NCBI Taxonomy" id="118781"/>
    <lineage>
        <taxon>Eukaryota</taxon>
        <taxon>Viridiplantae</taxon>
        <taxon>Streptophyta</taxon>
        <taxon>Embryophyta</taxon>
        <taxon>Tracheophyta</taxon>
        <taxon>Spermatophyta</taxon>
        <taxon>Magnoliopsida</taxon>
        <taxon>eudicotyledons</taxon>
        <taxon>Gunneridae</taxon>
        <taxon>Pentapetalae</taxon>
        <taxon>rosids</taxon>
        <taxon>fabids</taxon>
        <taxon>Malpighiales</taxon>
        <taxon>Salicaceae</taxon>
        <taxon>Saliceae</taxon>
        <taxon>Populus</taxon>
    </lineage>
</organism>
<proteinExistence type="inferred from homology"/>
<evidence type="ECO:0000256" key="3">
    <source>
        <dbReference type="ARBA" id="ARBA00020105"/>
    </source>
</evidence>
<feature type="region of interest" description="Disordered" evidence="9">
    <location>
        <begin position="33"/>
        <end position="63"/>
    </location>
</feature>
<keyword evidence="8" id="KW-0472">Membrane</keyword>
<dbReference type="GO" id="GO:0005789">
    <property type="term" value="C:endoplasmic reticulum membrane"/>
    <property type="evidence" value="ECO:0007669"/>
    <property type="project" value="UniProtKB-SubCell"/>
</dbReference>
<keyword evidence="5 10" id="KW-0732">Signal</keyword>
<dbReference type="PANTHER" id="PTHR21397:SF4">
    <property type="entry name" value="ER MEMBRANE PROTEIN COMPLEX SUBUNIT 10"/>
    <property type="match status" value="1"/>
</dbReference>
<dbReference type="OrthoDB" id="1894652at2759"/>
<feature type="region of interest" description="Disordered" evidence="9">
    <location>
        <begin position="364"/>
        <end position="390"/>
    </location>
</feature>
<evidence type="ECO:0000256" key="4">
    <source>
        <dbReference type="ARBA" id="ARBA00022692"/>
    </source>
</evidence>
<comment type="subcellular location">
    <subcellularLocation>
        <location evidence="1">Endoplasmic reticulum membrane</location>
        <topology evidence="1">Single-pass type I membrane protein</topology>
    </subcellularLocation>
</comment>
<protein>
    <recommendedName>
        <fullName evidence="3">ER membrane protein complex subunit 10</fullName>
    </recommendedName>
</protein>
<comment type="similarity">
    <text evidence="2">Belongs to the EMC10 family.</text>
</comment>
<dbReference type="EMBL" id="JAAWWB010000037">
    <property type="protein sequence ID" value="KAG6738589.1"/>
    <property type="molecule type" value="Genomic_DNA"/>
</dbReference>
<keyword evidence="4" id="KW-0812">Transmembrane</keyword>
<evidence type="ECO:0000256" key="7">
    <source>
        <dbReference type="ARBA" id="ARBA00022989"/>
    </source>
</evidence>
<evidence type="ECO:0000256" key="10">
    <source>
        <dbReference type="SAM" id="SignalP"/>
    </source>
</evidence>
<comment type="caution">
    <text evidence="11">The sequence shown here is derived from an EMBL/GenBank/DDBJ whole genome shotgun (WGS) entry which is preliminary data.</text>
</comment>
<feature type="chain" id="PRO_5036476986" description="ER membrane protein complex subunit 10" evidence="10">
    <location>
        <begin position="22"/>
        <end position="390"/>
    </location>
</feature>
<evidence type="ECO:0000313" key="11">
    <source>
        <dbReference type="EMBL" id="KAG6738589.1"/>
    </source>
</evidence>
<dbReference type="CDD" id="cd22209">
    <property type="entry name" value="EMC10"/>
    <property type="match status" value="1"/>
</dbReference>
<evidence type="ECO:0000256" key="6">
    <source>
        <dbReference type="ARBA" id="ARBA00022824"/>
    </source>
</evidence>
<keyword evidence="7" id="KW-1133">Transmembrane helix</keyword>
<reference evidence="11" key="1">
    <citation type="journal article" date="2020" name="bioRxiv">
        <title>Hybrid origin of Populus tomentosa Carr. identified through genome sequencing and phylogenomic analysis.</title>
        <authorList>
            <person name="An X."/>
            <person name="Gao K."/>
            <person name="Chen Z."/>
            <person name="Li J."/>
            <person name="Yang X."/>
            <person name="Yang X."/>
            <person name="Zhou J."/>
            <person name="Guo T."/>
            <person name="Zhao T."/>
            <person name="Huang S."/>
            <person name="Miao D."/>
            <person name="Khan W.U."/>
            <person name="Rao P."/>
            <person name="Ye M."/>
            <person name="Lei B."/>
            <person name="Liao W."/>
            <person name="Wang J."/>
            <person name="Ji L."/>
            <person name="Li Y."/>
            <person name="Guo B."/>
            <person name="Mustafa N.S."/>
            <person name="Li S."/>
            <person name="Yun Q."/>
            <person name="Keller S.R."/>
            <person name="Mao J."/>
            <person name="Zhang R."/>
            <person name="Strauss S.H."/>
        </authorList>
    </citation>
    <scope>NUCLEOTIDE SEQUENCE</scope>
    <source>
        <strain evidence="11">GM15</strain>
        <tissue evidence="11">Leaf</tissue>
    </source>
</reference>
<evidence type="ECO:0000256" key="8">
    <source>
        <dbReference type="ARBA" id="ARBA00023136"/>
    </source>
</evidence>
<evidence type="ECO:0000256" key="9">
    <source>
        <dbReference type="SAM" id="MobiDB-lite"/>
    </source>
</evidence>
<gene>
    <name evidence="11" type="ORF">POTOM_058209</name>
</gene>
<accession>A0A8X8C0I1</accession>
<dbReference type="AlphaFoldDB" id="A0A8X8C0I1"/>
<keyword evidence="6" id="KW-0256">Endoplasmic reticulum</keyword>
<dbReference type="Pfam" id="PF21203">
    <property type="entry name" value="ECM10"/>
    <property type="match status" value="1"/>
</dbReference>
<evidence type="ECO:0000313" key="12">
    <source>
        <dbReference type="Proteomes" id="UP000886885"/>
    </source>
</evidence>
<sequence length="390" mass="43729">MEKAAWLQVFALLLVISPLHAFQSDELDEEFGLEGGNLQPHERIPDPVVPTRSTPNRVKYSDSDSDSKIQITLEHAFGDSDFFPAATFSARLKTWSHGAQTLTKLRFSRNSFTEVEKQKFQKLLEDDEFYRIRLPSNVLNPPGKDFVISSVRAAFCLIGSGTFSRLLAWDIEIYSPKSFFSLQLLSLILSNVKLKSYVVMKRKAYALDLRLPKCKAVRHNGTLCTKTLNASEGPINEPIHLTSYKLKSQNVKRCLPRDGLDEHFVIHTEGVNILAVNYGSPGACPYPRQLKLPAKWSFNSHTVLKNSEQAPRTPIFAEDLPGEQGEGVDVPPPERSFWAKYWMYLIPLGLIVMNAMTQAMNMPEEQATGQSGAQPAAAIQRGPSPAVRRR</sequence>
<name>A0A8X8C0I1_POPTO</name>
<feature type="signal peptide" evidence="10">
    <location>
        <begin position="1"/>
        <end position="21"/>
    </location>
</feature>
<evidence type="ECO:0000256" key="1">
    <source>
        <dbReference type="ARBA" id="ARBA00004115"/>
    </source>
</evidence>